<dbReference type="EMBL" id="CP092620">
    <property type="protein sequence ID" value="UMM14420.1"/>
    <property type="molecule type" value="Genomic_DNA"/>
</dbReference>
<name>A0AAE9E706_CAEBR</name>
<evidence type="ECO:0000259" key="18">
    <source>
        <dbReference type="Pfam" id="PF23756"/>
    </source>
</evidence>
<evidence type="ECO:0000256" key="8">
    <source>
        <dbReference type="ARBA" id="ARBA00022723"/>
    </source>
</evidence>
<evidence type="ECO:0000313" key="19">
    <source>
        <dbReference type="EMBL" id="UMM14420.1"/>
    </source>
</evidence>
<evidence type="ECO:0000256" key="9">
    <source>
        <dbReference type="ARBA" id="ARBA00022741"/>
    </source>
</evidence>
<dbReference type="InterPro" id="IPR048840">
    <property type="entry name" value="PolA_pol_NTPase"/>
</dbReference>
<dbReference type="SUPFAM" id="SSF81631">
    <property type="entry name" value="PAP/OAS1 substrate-binding domain"/>
    <property type="match status" value="1"/>
</dbReference>
<sequence>MDGHNEVPTTSKGNDEIFDRIPTHFLVELTSLDELAFPANSTKRVKYTCVASTSKCLCLGTSTGSVYIFSRYAAKSRSRTSSPVPVQVFTTRDGQISTISVSASEELMAIGGDSGRVSIAQLNNGQPPTLIYSTPGDARSPDRVMALAWSPDMKTVYSGHSSGSLHCHRLNNRSVFRAAHQKLTKFDGEIVQLDTLQGHVLVATSLSAHLYHVDSGTIQQVGKKVRTSPSPLGACYIQDSEGGSAFIVAARPNGRLWEANLVGVVYKISKESDGVEKTKWKCQNLDSKHHEPKNAKWKGFQCRGRLMAFGSYRLGVHGPGADIDCLVLAPRHVKRSDFFQSFKDVLAKDPLCKNLQSVEQAYVPIMTMKYDEIEIDLLFCSLDLPEVPEDLNISDDSLLKNLDQESVRSLNGAKGTEMILKLVPNQETFALTLRAVKIWAKNHGIYSNAMGYLGGISWALLVARVCQLYPNAAPTKLIQKFFFVFSSWIWPSPILLKHLNQPSGTQMDNLVWNPRTDRSVMPILTPTFPEQNSTHNVSKSSLKVIQDEMKDELEMCDKIHFRNAKWEDLFEPTNFFTGYKHFVAVTLETEDAKFQGFFESKIRQLVQIFESNPLIAIAHINPRSFKKSKFTWFIGMDFTEQAKNLDLARDIERFKYNINQQASKLKSIGSGVVDASYVKRSGLIKFVPAAELTKGRSKMAPKTKKTTHQYRQSGHIPRAPPISYRNPFPTDYTEFDGLHPDNQDVSLHKIHVIRVENGRFLIVSTCGSRICIVEMETSKCILSSELDFEILDVSTCGNDVFVLLADSKGLRKFSVFEREKCVEKLNLKGFFGQSAQTIIFCSPHFSFPSPIISKTIEGLLTMSRKKETERLQQLLQKILDDRKASQSMYDNMEELERRESLKGAKNREKEREETQRSGEKLAEEKSKRLPSGVHRVLHTVQCSGYDDDFSFSTPQALRERSRSSPCTPESPIPTAQPFEKRASEPSSLELRQEFWRKNGTPDVVEEDILHRARQILEENSEKLVEKESLRTLLQLEGVKRDEIRFTPTVTIGNAAKALAELALAVPVDLSTIWNNKKALAMTSSEKSSEKSEKSEKSTSTSTKKPTIVKVVRPGIRPAVKKEKPVATVSPRSPNDDVIEEPADDVASNNVTPISEEMRRKQDEMWLDLRLSHIKKQSTATPTDSNVPKSDTDYTITTEGTTTPTTTPSGIWTNPLDEEEDDVKTPTTSSGTITTTSSEFNCTTCGMHRSWAAASLLMAVSSGAEVIKDDFRRHGSIPQTSGDWERLIRHVALSEEPEDLNSICPRCEMSLSTVERVCIEGWRGGMVVEEGIRPNFERIFERCMNSSKEKLETIVARREEQEPIVHNSGKMKIEEENRIQKDQDSETSTQNLQEKLQNLIIKSKENIQNHIKIDDFSSPAYLRWLQAVPLKTLLALAVFILGKKAVIQIISSDEQWIAKRMKPADWCSIVVIGTRETVFKDLLGVKIPGVLILLRFMQYFNKKF</sequence>
<evidence type="ECO:0000256" key="4">
    <source>
        <dbReference type="ARBA" id="ARBA00010912"/>
    </source>
</evidence>
<feature type="region of interest" description="Disordered" evidence="14">
    <location>
        <begin position="697"/>
        <end position="716"/>
    </location>
</feature>
<evidence type="ECO:0000256" key="12">
    <source>
        <dbReference type="ARBA" id="ARBA00023242"/>
    </source>
</evidence>
<evidence type="ECO:0000256" key="14">
    <source>
        <dbReference type="SAM" id="MobiDB-lite"/>
    </source>
</evidence>
<feature type="compositionally biased region" description="Low complexity" evidence="14">
    <location>
        <begin position="1192"/>
        <end position="1212"/>
    </location>
</feature>
<keyword evidence="20" id="KW-1185">Reference proteome</keyword>
<dbReference type="Gene3D" id="2.130.10.10">
    <property type="entry name" value="YVTN repeat-like/Quinoprotein amine dehydrogenase"/>
    <property type="match status" value="1"/>
</dbReference>
<comment type="cofactor">
    <cofactor evidence="2">
        <name>Mg(2+)</name>
        <dbReference type="ChEBI" id="CHEBI:18420"/>
    </cofactor>
</comment>
<dbReference type="Pfam" id="PF20750">
    <property type="entry name" value="PAP_NTPase"/>
    <property type="match status" value="1"/>
</dbReference>
<feature type="domain" description="Poly(A) polymerase central" evidence="16">
    <location>
        <begin position="428"/>
        <end position="571"/>
    </location>
</feature>
<dbReference type="EC" id="2.7.7.19" evidence="5"/>
<feature type="compositionally biased region" description="Basic and acidic residues" evidence="14">
    <location>
        <begin position="894"/>
        <end position="927"/>
    </location>
</feature>
<evidence type="ECO:0000256" key="7">
    <source>
        <dbReference type="ARBA" id="ARBA00022679"/>
    </source>
</evidence>
<evidence type="ECO:0000256" key="10">
    <source>
        <dbReference type="ARBA" id="ARBA00022840"/>
    </source>
</evidence>
<dbReference type="FunFam" id="1.10.1410.10:FF:000001">
    <property type="entry name" value="Putative poly(A) polymerase gamma"/>
    <property type="match status" value="1"/>
</dbReference>
<dbReference type="GO" id="GO:0031123">
    <property type="term" value="P:RNA 3'-end processing"/>
    <property type="evidence" value="ECO:0007669"/>
    <property type="project" value="InterPro"/>
</dbReference>
<feature type="region of interest" description="Disordered" evidence="14">
    <location>
        <begin position="1176"/>
        <end position="1231"/>
    </location>
</feature>
<keyword evidence="9" id="KW-0547">Nucleotide-binding</keyword>
<dbReference type="SUPFAM" id="SSF50978">
    <property type="entry name" value="WD40 repeat-like"/>
    <property type="match status" value="1"/>
</dbReference>
<dbReference type="InterPro" id="IPR007010">
    <property type="entry name" value="PolA_pol_RNA-bd_dom"/>
</dbReference>
<dbReference type="InterPro" id="IPR001680">
    <property type="entry name" value="WD40_rpt"/>
</dbReference>
<dbReference type="GO" id="GO:0006397">
    <property type="term" value="P:mRNA processing"/>
    <property type="evidence" value="ECO:0007669"/>
    <property type="project" value="UniProtKB-KW"/>
</dbReference>
<dbReference type="Gene3D" id="1.10.1410.10">
    <property type="match status" value="1"/>
</dbReference>
<dbReference type="InterPro" id="IPR015943">
    <property type="entry name" value="WD40/YVTN_repeat-like_dom_sf"/>
</dbReference>
<evidence type="ECO:0000256" key="11">
    <source>
        <dbReference type="ARBA" id="ARBA00022842"/>
    </source>
</evidence>
<dbReference type="SUPFAM" id="SSF81301">
    <property type="entry name" value="Nucleotidyltransferase"/>
    <property type="match status" value="1"/>
</dbReference>
<evidence type="ECO:0000259" key="15">
    <source>
        <dbReference type="Pfam" id="PF04926"/>
    </source>
</evidence>
<evidence type="ECO:0000256" key="1">
    <source>
        <dbReference type="ARBA" id="ARBA00001936"/>
    </source>
</evidence>
<feature type="domain" description="HPS5-like beta-propeller" evidence="18">
    <location>
        <begin position="26"/>
        <end position="267"/>
    </location>
</feature>
<accession>A0AAE9E706</accession>
<keyword evidence="12" id="KW-0539">Nucleus</keyword>
<dbReference type="Proteomes" id="UP000829354">
    <property type="component" value="Chromosome I"/>
</dbReference>
<dbReference type="InterPro" id="IPR043519">
    <property type="entry name" value="NT_sf"/>
</dbReference>
<dbReference type="InterPro" id="IPR011068">
    <property type="entry name" value="NuclTrfase_I-like_C"/>
</dbReference>
<feature type="domain" description="Poly(A) polymerase nucleotidyltransferase" evidence="17">
    <location>
        <begin position="303"/>
        <end position="423"/>
    </location>
</feature>
<dbReference type="SUPFAM" id="SSF55003">
    <property type="entry name" value="PAP/Archaeal CCA-adding enzyme, C-terminal domain"/>
    <property type="match status" value="1"/>
</dbReference>
<dbReference type="PANTHER" id="PTHR10682">
    <property type="entry name" value="POLY A POLYMERASE"/>
    <property type="match status" value="1"/>
</dbReference>
<dbReference type="Pfam" id="PF04928">
    <property type="entry name" value="PAP_central"/>
    <property type="match status" value="1"/>
</dbReference>
<keyword evidence="7" id="KW-0808">Transferase</keyword>
<dbReference type="InterPro" id="IPR036322">
    <property type="entry name" value="WD40_repeat_dom_sf"/>
</dbReference>
<evidence type="ECO:0000313" key="20">
    <source>
        <dbReference type="Proteomes" id="UP000829354"/>
    </source>
</evidence>
<evidence type="ECO:0000256" key="3">
    <source>
        <dbReference type="ARBA" id="ARBA00004123"/>
    </source>
</evidence>
<protein>
    <recommendedName>
        <fullName evidence="5">polynucleotide adenylyltransferase</fullName>
        <ecNumber evidence="5">2.7.7.19</ecNumber>
    </recommendedName>
</protein>
<gene>
    <name evidence="19" type="ORF">L5515_002234</name>
</gene>
<feature type="compositionally biased region" description="Basic residues" evidence="14">
    <location>
        <begin position="697"/>
        <end position="708"/>
    </location>
</feature>
<evidence type="ECO:0000256" key="13">
    <source>
        <dbReference type="ARBA" id="ARBA00048830"/>
    </source>
</evidence>
<keyword evidence="6" id="KW-0507">mRNA processing</keyword>
<feature type="compositionally biased region" description="Basic and acidic residues" evidence="14">
    <location>
        <begin position="1086"/>
        <end position="1096"/>
    </location>
</feature>
<comment type="subcellular location">
    <subcellularLocation>
        <location evidence="3">Nucleus</location>
    </subcellularLocation>
</comment>
<keyword evidence="11" id="KW-0460">Magnesium</keyword>
<dbReference type="SMART" id="SM00320">
    <property type="entry name" value="WD40"/>
    <property type="match status" value="2"/>
</dbReference>
<evidence type="ECO:0000256" key="5">
    <source>
        <dbReference type="ARBA" id="ARBA00012388"/>
    </source>
</evidence>
<dbReference type="FunFam" id="3.30.460.10:FF:000027">
    <property type="entry name" value="Poly(A) polymerase PAP"/>
    <property type="match status" value="1"/>
</dbReference>
<keyword evidence="8" id="KW-0479">Metal-binding</keyword>
<dbReference type="InterPro" id="IPR007012">
    <property type="entry name" value="PolA_pol_cen_dom"/>
</dbReference>
<dbReference type="Gene3D" id="3.30.460.10">
    <property type="entry name" value="Beta Polymerase, domain 2"/>
    <property type="match status" value="1"/>
</dbReference>
<evidence type="ECO:0000259" key="17">
    <source>
        <dbReference type="Pfam" id="PF20750"/>
    </source>
</evidence>
<dbReference type="Pfam" id="PF23756">
    <property type="entry name" value="Beta-prop_HPS5"/>
    <property type="match status" value="1"/>
</dbReference>
<dbReference type="GO" id="GO:0046872">
    <property type="term" value="F:metal ion binding"/>
    <property type="evidence" value="ECO:0007669"/>
    <property type="project" value="UniProtKB-KW"/>
</dbReference>
<proteinExistence type="inferred from homology"/>
<evidence type="ECO:0000256" key="2">
    <source>
        <dbReference type="ARBA" id="ARBA00001946"/>
    </source>
</evidence>
<feature type="domain" description="Poly(A) polymerase RNA-binding" evidence="15">
    <location>
        <begin position="574"/>
        <end position="629"/>
    </location>
</feature>
<comment type="catalytic activity">
    <reaction evidence="13">
        <text>RNA(n) + ATP = RNA(n)-3'-adenine ribonucleotide + diphosphate</text>
        <dbReference type="Rhea" id="RHEA:11332"/>
        <dbReference type="Rhea" id="RHEA-COMP:14527"/>
        <dbReference type="Rhea" id="RHEA-COMP:17347"/>
        <dbReference type="ChEBI" id="CHEBI:30616"/>
        <dbReference type="ChEBI" id="CHEBI:33019"/>
        <dbReference type="ChEBI" id="CHEBI:140395"/>
        <dbReference type="ChEBI" id="CHEBI:173115"/>
        <dbReference type="EC" id="2.7.7.19"/>
    </reaction>
</comment>
<dbReference type="Pfam" id="PF04926">
    <property type="entry name" value="PAP_RNA-bind"/>
    <property type="match status" value="1"/>
</dbReference>
<feature type="region of interest" description="Disordered" evidence="14">
    <location>
        <begin position="1080"/>
        <end position="1140"/>
    </location>
</feature>
<dbReference type="PANTHER" id="PTHR10682:SF10">
    <property type="entry name" value="POLYNUCLEOTIDE ADENYLYLTRANSFERASE"/>
    <property type="match status" value="1"/>
</dbReference>
<feature type="region of interest" description="Disordered" evidence="14">
    <location>
        <begin position="893"/>
        <end position="932"/>
    </location>
</feature>
<dbReference type="GO" id="GO:1990817">
    <property type="term" value="F:poly(A) RNA polymerase activity"/>
    <property type="evidence" value="ECO:0007669"/>
    <property type="project" value="UniProtKB-EC"/>
</dbReference>
<feature type="compositionally biased region" description="Polar residues" evidence="14">
    <location>
        <begin position="1176"/>
        <end position="1188"/>
    </location>
</feature>
<evidence type="ECO:0000259" key="16">
    <source>
        <dbReference type="Pfam" id="PF04928"/>
    </source>
</evidence>
<dbReference type="GO" id="GO:0003723">
    <property type="term" value="F:RNA binding"/>
    <property type="evidence" value="ECO:0007669"/>
    <property type="project" value="InterPro"/>
</dbReference>
<reference evidence="19 20" key="1">
    <citation type="submission" date="2022-04" db="EMBL/GenBank/DDBJ databases">
        <title>Chromosome-level reference genomes for two strains of Caenorhabditis briggsae: an improved platform for comparative genomics.</title>
        <authorList>
            <person name="Stevens L."/>
            <person name="Andersen E."/>
        </authorList>
    </citation>
    <scope>NUCLEOTIDE SEQUENCE [LARGE SCALE GENOMIC DNA]</scope>
    <source>
        <strain evidence="19">VX34</strain>
        <tissue evidence="19">Whole-organism</tissue>
    </source>
</reference>
<keyword evidence="10" id="KW-0067">ATP-binding</keyword>
<comment type="cofactor">
    <cofactor evidence="1">
        <name>Mn(2+)</name>
        <dbReference type="ChEBI" id="CHEBI:29035"/>
    </cofactor>
</comment>
<dbReference type="CDD" id="cd05402">
    <property type="entry name" value="NT_PAP_TUTase"/>
    <property type="match status" value="1"/>
</dbReference>
<dbReference type="Gene3D" id="3.30.70.590">
    <property type="entry name" value="Poly(A) polymerase predicted RNA binding domain"/>
    <property type="match status" value="1"/>
</dbReference>
<comment type="similarity">
    <text evidence="4">Belongs to the poly(A) polymerase family.</text>
</comment>
<organism evidence="19 20">
    <name type="scientific">Caenorhabditis briggsae</name>
    <dbReference type="NCBI Taxonomy" id="6238"/>
    <lineage>
        <taxon>Eukaryota</taxon>
        <taxon>Metazoa</taxon>
        <taxon>Ecdysozoa</taxon>
        <taxon>Nematoda</taxon>
        <taxon>Chromadorea</taxon>
        <taxon>Rhabditida</taxon>
        <taxon>Rhabditina</taxon>
        <taxon>Rhabditomorpha</taxon>
        <taxon>Rhabditoidea</taxon>
        <taxon>Rhabditidae</taxon>
        <taxon>Peloderinae</taxon>
        <taxon>Caenorhabditis</taxon>
    </lineage>
</organism>
<dbReference type="InterPro" id="IPR056499">
    <property type="entry name" value="Beta-prop_HPS5-like"/>
</dbReference>
<dbReference type="GO" id="GO:0005634">
    <property type="term" value="C:nucleus"/>
    <property type="evidence" value="ECO:0007669"/>
    <property type="project" value="UniProtKB-SubCell"/>
</dbReference>
<dbReference type="GO" id="GO:0005524">
    <property type="term" value="F:ATP binding"/>
    <property type="evidence" value="ECO:0007669"/>
    <property type="project" value="UniProtKB-KW"/>
</dbReference>
<evidence type="ECO:0000256" key="6">
    <source>
        <dbReference type="ARBA" id="ARBA00022664"/>
    </source>
</evidence>
<feature type="region of interest" description="Disordered" evidence="14">
    <location>
        <begin position="954"/>
        <end position="986"/>
    </location>
</feature>